<proteinExistence type="predicted"/>
<evidence type="ECO:0008006" key="5">
    <source>
        <dbReference type="Google" id="ProtNLM"/>
    </source>
</evidence>
<keyword evidence="4" id="KW-1185">Reference proteome</keyword>
<feature type="region of interest" description="Disordered" evidence="1">
    <location>
        <begin position="124"/>
        <end position="147"/>
    </location>
</feature>
<accession>A0A078AT27</accession>
<dbReference type="AlphaFoldDB" id="A0A078AT27"/>
<keyword evidence="2" id="KW-0812">Transmembrane</keyword>
<keyword evidence="2" id="KW-0472">Membrane</keyword>
<evidence type="ECO:0000313" key="3">
    <source>
        <dbReference type="EMBL" id="CDW85610.1"/>
    </source>
</evidence>
<feature type="transmembrane region" description="Helical" evidence="2">
    <location>
        <begin position="41"/>
        <end position="65"/>
    </location>
</feature>
<organism evidence="3 4">
    <name type="scientific">Stylonychia lemnae</name>
    <name type="common">Ciliate</name>
    <dbReference type="NCBI Taxonomy" id="5949"/>
    <lineage>
        <taxon>Eukaryota</taxon>
        <taxon>Sar</taxon>
        <taxon>Alveolata</taxon>
        <taxon>Ciliophora</taxon>
        <taxon>Intramacronucleata</taxon>
        <taxon>Spirotrichea</taxon>
        <taxon>Stichotrichia</taxon>
        <taxon>Sporadotrichida</taxon>
        <taxon>Oxytrichidae</taxon>
        <taxon>Stylonychinae</taxon>
        <taxon>Stylonychia</taxon>
    </lineage>
</organism>
<gene>
    <name evidence="3" type="primary">Contig6484.g6934</name>
    <name evidence="3" type="ORF">STYLEM_14692</name>
</gene>
<evidence type="ECO:0000256" key="2">
    <source>
        <dbReference type="SAM" id="Phobius"/>
    </source>
</evidence>
<keyword evidence="2" id="KW-1133">Transmembrane helix</keyword>
<feature type="compositionally biased region" description="Basic and acidic residues" evidence="1">
    <location>
        <begin position="129"/>
        <end position="138"/>
    </location>
</feature>
<sequence>MFSLKNINRRKQFISYQSFSLTFKEKSRYVKIQQINVNEKIMAIGIAYSFLPIFYLLGSEVLYIIQRQNICIQNNWQNSPRNIQGELSWKKSETFHLQILQRSLLGKDKQKDINASEIQNIAVLPPPRQDQRTEERQQTRIHNQQKQKQQSQLHLCITASFIE</sequence>
<dbReference type="InParanoid" id="A0A078AT27"/>
<reference evidence="3 4" key="1">
    <citation type="submission" date="2014-06" db="EMBL/GenBank/DDBJ databases">
        <authorList>
            <person name="Swart Estienne"/>
        </authorList>
    </citation>
    <scope>NUCLEOTIDE SEQUENCE [LARGE SCALE GENOMIC DNA]</scope>
    <source>
        <strain evidence="3 4">130c</strain>
    </source>
</reference>
<evidence type="ECO:0000313" key="4">
    <source>
        <dbReference type="Proteomes" id="UP000039865"/>
    </source>
</evidence>
<protein>
    <recommendedName>
        <fullName evidence="5">Transmembrane protein</fullName>
    </recommendedName>
</protein>
<evidence type="ECO:0000256" key="1">
    <source>
        <dbReference type="SAM" id="MobiDB-lite"/>
    </source>
</evidence>
<dbReference type="EMBL" id="CCKQ01013898">
    <property type="protein sequence ID" value="CDW85610.1"/>
    <property type="molecule type" value="Genomic_DNA"/>
</dbReference>
<dbReference type="Proteomes" id="UP000039865">
    <property type="component" value="Unassembled WGS sequence"/>
</dbReference>
<name>A0A078AT27_STYLE</name>